<sequence length="81" mass="9220">MDEARVLYGRCTACLVRTLALTMHNTYPSSLVDPFLFLIQPIFAPEAIFSLTPPNTSHDQSKSLLDLTSQDRYFRTLLKLD</sequence>
<dbReference type="AlphaFoldDB" id="A0A8S9NNR8"/>
<comment type="caution">
    <text evidence="1">The sequence shown here is derived from an EMBL/GenBank/DDBJ whole genome shotgun (WGS) entry which is preliminary data.</text>
</comment>
<dbReference type="Proteomes" id="UP000712600">
    <property type="component" value="Unassembled WGS sequence"/>
</dbReference>
<evidence type="ECO:0000313" key="1">
    <source>
        <dbReference type="EMBL" id="KAF3503751.1"/>
    </source>
</evidence>
<gene>
    <name evidence="1" type="ORF">F2Q69_00040735</name>
</gene>
<organism evidence="1 2">
    <name type="scientific">Brassica cretica</name>
    <name type="common">Mustard</name>
    <dbReference type="NCBI Taxonomy" id="69181"/>
    <lineage>
        <taxon>Eukaryota</taxon>
        <taxon>Viridiplantae</taxon>
        <taxon>Streptophyta</taxon>
        <taxon>Embryophyta</taxon>
        <taxon>Tracheophyta</taxon>
        <taxon>Spermatophyta</taxon>
        <taxon>Magnoliopsida</taxon>
        <taxon>eudicotyledons</taxon>
        <taxon>Gunneridae</taxon>
        <taxon>Pentapetalae</taxon>
        <taxon>rosids</taxon>
        <taxon>malvids</taxon>
        <taxon>Brassicales</taxon>
        <taxon>Brassicaceae</taxon>
        <taxon>Brassiceae</taxon>
        <taxon>Brassica</taxon>
    </lineage>
</organism>
<reference evidence="1" key="1">
    <citation type="submission" date="2019-12" db="EMBL/GenBank/DDBJ databases">
        <title>Genome sequencing and annotation of Brassica cretica.</title>
        <authorList>
            <person name="Studholme D.J."/>
            <person name="Sarris P."/>
        </authorList>
    </citation>
    <scope>NUCLEOTIDE SEQUENCE</scope>
    <source>
        <strain evidence="1">PFS-109/04</strain>
        <tissue evidence="1">Leaf</tissue>
    </source>
</reference>
<accession>A0A8S9NNR8</accession>
<dbReference type="EMBL" id="QGKX02001621">
    <property type="protein sequence ID" value="KAF3503751.1"/>
    <property type="molecule type" value="Genomic_DNA"/>
</dbReference>
<name>A0A8S9NNR8_BRACR</name>
<proteinExistence type="predicted"/>
<protein>
    <submittedName>
        <fullName evidence="1">Uncharacterized protein</fullName>
    </submittedName>
</protein>
<evidence type="ECO:0000313" key="2">
    <source>
        <dbReference type="Proteomes" id="UP000712600"/>
    </source>
</evidence>